<feature type="region of interest" description="Disordered" evidence="1">
    <location>
        <begin position="1"/>
        <end position="20"/>
    </location>
</feature>
<comment type="caution">
    <text evidence="2">The sequence shown here is derived from an EMBL/GenBank/DDBJ whole genome shotgun (WGS) entry which is preliminary data.</text>
</comment>
<dbReference type="AlphaFoldDB" id="A0AAW2PDI9"/>
<reference evidence="2" key="2">
    <citation type="journal article" date="2024" name="Plant">
        <title>Genomic evolution and insights into agronomic trait innovations of Sesamum species.</title>
        <authorList>
            <person name="Miao H."/>
            <person name="Wang L."/>
            <person name="Qu L."/>
            <person name="Liu H."/>
            <person name="Sun Y."/>
            <person name="Le M."/>
            <person name="Wang Q."/>
            <person name="Wei S."/>
            <person name="Zheng Y."/>
            <person name="Lin W."/>
            <person name="Duan Y."/>
            <person name="Cao H."/>
            <person name="Xiong S."/>
            <person name="Wang X."/>
            <person name="Wei L."/>
            <person name="Li C."/>
            <person name="Ma Q."/>
            <person name="Ju M."/>
            <person name="Zhao R."/>
            <person name="Li G."/>
            <person name="Mu C."/>
            <person name="Tian Q."/>
            <person name="Mei H."/>
            <person name="Zhang T."/>
            <person name="Gao T."/>
            <person name="Zhang H."/>
        </authorList>
    </citation>
    <scope>NUCLEOTIDE SEQUENCE</scope>
    <source>
        <strain evidence="2">G01</strain>
    </source>
</reference>
<dbReference type="Pfam" id="PF04450">
    <property type="entry name" value="BSP"/>
    <property type="match status" value="1"/>
</dbReference>
<evidence type="ECO:0000313" key="2">
    <source>
        <dbReference type="EMBL" id="KAL0353962.1"/>
    </source>
</evidence>
<proteinExistence type="predicted"/>
<feature type="compositionally biased region" description="Low complexity" evidence="1">
    <location>
        <begin position="9"/>
        <end position="20"/>
    </location>
</feature>
<dbReference type="InterPro" id="IPR007541">
    <property type="entry name" value="Uncharacterised_BSP"/>
</dbReference>
<dbReference type="EMBL" id="JACGWK010000005">
    <property type="protein sequence ID" value="KAL0353962.1"/>
    <property type="molecule type" value="Genomic_DNA"/>
</dbReference>
<organism evidence="2">
    <name type="scientific">Sesamum angustifolium</name>
    <dbReference type="NCBI Taxonomy" id="2727405"/>
    <lineage>
        <taxon>Eukaryota</taxon>
        <taxon>Viridiplantae</taxon>
        <taxon>Streptophyta</taxon>
        <taxon>Embryophyta</taxon>
        <taxon>Tracheophyta</taxon>
        <taxon>Spermatophyta</taxon>
        <taxon>Magnoliopsida</taxon>
        <taxon>eudicotyledons</taxon>
        <taxon>Gunneridae</taxon>
        <taxon>Pentapetalae</taxon>
        <taxon>asterids</taxon>
        <taxon>lamiids</taxon>
        <taxon>Lamiales</taxon>
        <taxon>Pedaliaceae</taxon>
        <taxon>Sesamum</taxon>
    </lineage>
</organism>
<name>A0AAW2PDI9_9LAMI</name>
<dbReference type="PANTHER" id="PTHR33321">
    <property type="match status" value="1"/>
</dbReference>
<gene>
    <name evidence="2" type="ORF">Sangu_0977500</name>
</gene>
<accession>A0AAW2PDI9</accession>
<protein>
    <submittedName>
        <fullName evidence="2">Uncharacterized protein</fullName>
    </submittedName>
</protein>
<sequence length="296" mass="32986">MEESHHLLRPLLSPSTTSPAVAPPLDDHVVDNLKPISSNSSIILRLSLVAFIGIVSIWANHEASKGYDITIVNESADTFLGNRFQLFYVSNDEAVRLVIQASKVVENFLYPDRNSRIKKSAMVQAVQRGVARIWLWDGRGNAPESLIHGIVEYMIDHLWATRPRSDRAKPLRSATTCWKDGDSRVVAEFLDYCERRRPGFIRRLNHGMMDGWDDGKLDGLLGQPAQNLCTSYESLSIVHMGKENPHQQLLGGGACGSTVPHGRWNRVVQVLCVGPDASIVDDDDDEKTSFMLITVL</sequence>
<evidence type="ECO:0000256" key="1">
    <source>
        <dbReference type="SAM" id="MobiDB-lite"/>
    </source>
</evidence>
<dbReference type="PANTHER" id="PTHR33321:SF3">
    <property type="entry name" value="OS05G0582000 PROTEIN"/>
    <property type="match status" value="1"/>
</dbReference>
<reference evidence="2" key="1">
    <citation type="submission" date="2020-06" db="EMBL/GenBank/DDBJ databases">
        <authorList>
            <person name="Li T."/>
            <person name="Hu X."/>
            <person name="Zhang T."/>
            <person name="Song X."/>
            <person name="Zhang H."/>
            <person name="Dai N."/>
            <person name="Sheng W."/>
            <person name="Hou X."/>
            <person name="Wei L."/>
        </authorList>
    </citation>
    <scope>NUCLEOTIDE SEQUENCE</scope>
    <source>
        <strain evidence="2">G01</strain>
        <tissue evidence="2">Leaf</tissue>
    </source>
</reference>